<accession>A0ABD1DRC5</accession>
<feature type="non-terminal residue" evidence="1">
    <location>
        <position position="1"/>
    </location>
</feature>
<dbReference type="Proteomes" id="UP001562425">
    <property type="component" value="Unassembled WGS sequence"/>
</dbReference>
<evidence type="ECO:0000313" key="1">
    <source>
        <dbReference type="EMBL" id="KAL1402306.1"/>
    </source>
</evidence>
<reference evidence="1 2" key="1">
    <citation type="submission" date="2024-05" db="EMBL/GenBank/DDBJ databases">
        <title>Culex pipiens pipiens assembly and annotation.</title>
        <authorList>
            <person name="Alout H."/>
            <person name="Durand T."/>
        </authorList>
    </citation>
    <scope>NUCLEOTIDE SEQUENCE [LARGE SCALE GENOMIC DNA]</scope>
    <source>
        <strain evidence="1">HA-2024</strain>
        <tissue evidence="1">Whole body</tissue>
    </source>
</reference>
<dbReference type="AlphaFoldDB" id="A0ABD1DRC5"/>
<name>A0ABD1DRC5_CULPP</name>
<dbReference type="EMBL" id="JBEHCU010003192">
    <property type="protein sequence ID" value="KAL1402306.1"/>
    <property type="molecule type" value="Genomic_DNA"/>
</dbReference>
<sequence length="18" mass="2006">GEILHILTAFYSGLNRVC</sequence>
<organism evidence="1 2">
    <name type="scientific">Culex pipiens pipiens</name>
    <name type="common">Northern house mosquito</name>
    <dbReference type="NCBI Taxonomy" id="38569"/>
    <lineage>
        <taxon>Eukaryota</taxon>
        <taxon>Metazoa</taxon>
        <taxon>Ecdysozoa</taxon>
        <taxon>Arthropoda</taxon>
        <taxon>Hexapoda</taxon>
        <taxon>Insecta</taxon>
        <taxon>Pterygota</taxon>
        <taxon>Neoptera</taxon>
        <taxon>Endopterygota</taxon>
        <taxon>Diptera</taxon>
        <taxon>Nematocera</taxon>
        <taxon>Culicoidea</taxon>
        <taxon>Culicidae</taxon>
        <taxon>Culicinae</taxon>
        <taxon>Culicini</taxon>
        <taxon>Culex</taxon>
        <taxon>Culex</taxon>
    </lineage>
</organism>
<protein>
    <submittedName>
        <fullName evidence="1">Uncharacterized protein</fullName>
    </submittedName>
</protein>
<proteinExistence type="predicted"/>
<keyword evidence="2" id="KW-1185">Reference proteome</keyword>
<gene>
    <name evidence="1" type="ORF">pipiens_019798</name>
</gene>
<evidence type="ECO:0000313" key="2">
    <source>
        <dbReference type="Proteomes" id="UP001562425"/>
    </source>
</evidence>
<comment type="caution">
    <text evidence="1">The sequence shown here is derived from an EMBL/GenBank/DDBJ whole genome shotgun (WGS) entry which is preliminary data.</text>
</comment>